<gene>
    <name evidence="2" type="ORF">DW833_02495</name>
</gene>
<accession>A0A414B8Y0</accession>
<evidence type="ECO:0000259" key="1">
    <source>
        <dbReference type="Pfam" id="PF04754"/>
    </source>
</evidence>
<dbReference type="Pfam" id="PF04754">
    <property type="entry name" value="Transposase_31"/>
    <property type="match status" value="1"/>
</dbReference>
<name>A0A414B8Y0_9FIRM</name>
<dbReference type="Proteomes" id="UP000284621">
    <property type="component" value="Unassembled WGS sequence"/>
</dbReference>
<evidence type="ECO:0000313" key="2">
    <source>
        <dbReference type="EMBL" id="RHC67536.1"/>
    </source>
</evidence>
<dbReference type="AlphaFoldDB" id="A0A414B8Y0"/>
<dbReference type="InterPro" id="IPR006842">
    <property type="entry name" value="Transposase_31"/>
</dbReference>
<sequence>MATIQKFRDILKGCVAKEHKNILYVLFGVENQSHIHYAMPVRNMLYDVINYSAQVNEKTKQYRKERKKNPAFKETTEEFLSGWHKDDRLIPVITVTIYFGNDEWNAAKSLQEMFSETDESLREFLPDYKLHLISCNNISDFTKFHTEFGRLMHILKVVSDEKSMDILFSNSDYFTFSVTAAQIINTFTGLEFSIPEKEETINMRNA</sequence>
<reference evidence="2 3" key="1">
    <citation type="submission" date="2018-08" db="EMBL/GenBank/DDBJ databases">
        <title>A genome reference for cultivated species of the human gut microbiota.</title>
        <authorList>
            <person name="Zou Y."/>
            <person name="Xue W."/>
            <person name="Luo G."/>
        </authorList>
    </citation>
    <scope>NUCLEOTIDE SEQUENCE [LARGE SCALE GENOMIC DNA]</scope>
    <source>
        <strain evidence="2 3">AM34-3LB</strain>
    </source>
</reference>
<protein>
    <recommendedName>
        <fullName evidence="1">Transposase (putative) YhgA-like domain-containing protein</fullName>
    </recommendedName>
</protein>
<feature type="domain" description="Transposase (putative) YhgA-like" evidence="1">
    <location>
        <begin position="85"/>
        <end position="166"/>
    </location>
</feature>
<proteinExistence type="predicted"/>
<dbReference type="EMBL" id="QSID01000002">
    <property type="protein sequence ID" value="RHC67536.1"/>
    <property type="molecule type" value="Genomic_DNA"/>
</dbReference>
<evidence type="ECO:0000313" key="3">
    <source>
        <dbReference type="Proteomes" id="UP000284621"/>
    </source>
</evidence>
<comment type="caution">
    <text evidence="2">The sequence shown here is derived from an EMBL/GenBank/DDBJ whole genome shotgun (WGS) entry which is preliminary data.</text>
</comment>
<organism evidence="2 3">
    <name type="scientific">Anaerobutyricum hallii</name>
    <dbReference type="NCBI Taxonomy" id="39488"/>
    <lineage>
        <taxon>Bacteria</taxon>
        <taxon>Bacillati</taxon>
        <taxon>Bacillota</taxon>
        <taxon>Clostridia</taxon>
        <taxon>Lachnospirales</taxon>
        <taxon>Lachnospiraceae</taxon>
        <taxon>Anaerobutyricum</taxon>
    </lineage>
</organism>
<dbReference type="RefSeq" id="WP_118380473.1">
    <property type="nucleotide sequence ID" value="NZ_CABJFJ010000002.1"/>
</dbReference>
<keyword evidence="3" id="KW-1185">Reference proteome</keyword>